<protein>
    <submittedName>
        <fullName evidence="2">Unannotated protein</fullName>
    </submittedName>
</protein>
<dbReference type="AlphaFoldDB" id="A0A6J6IDF8"/>
<accession>A0A6J6IDF8</accession>
<sequence>MIKAEGILENFTGPGLGLIGGVVFTIIVIASILLVRNMNMRIKRLPDEFDSSTSPDAKE</sequence>
<dbReference type="EMBL" id="CAEZVF010000044">
    <property type="protein sequence ID" value="CAB4619108.1"/>
    <property type="molecule type" value="Genomic_DNA"/>
</dbReference>
<evidence type="ECO:0000313" key="2">
    <source>
        <dbReference type="EMBL" id="CAB4619108.1"/>
    </source>
</evidence>
<keyword evidence="1" id="KW-0472">Membrane</keyword>
<organism evidence="2">
    <name type="scientific">freshwater metagenome</name>
    <dbReference type="NCBI Taxonomy" id="449393"/>
    <lineage>
        <taxon>unclassified sequences</taxon>
        <taxon>metagenomes</taxon>
        <taxon>ecological metagenomes</taxon>
    </lineage>
</organism>
<evidence type="ECO:0000256" key="1">
    <source>
        <dbReference type="SAM" id="Phobius"/>
    </source>
</evidence>
<keyword evidence="1" id="KW-1133">Transmembrane helix</keyword>
<name>A0A6J6IDF8_9ZZZZ</name>
<reference evidence="2" key="1">
    <citation type="submission" date="2020-05" db="EMBL/GenBank/DDBJ databases">
        <authorList>
            <person name="Chiriac C."/>
            <person name="Salcher M."/>
            <person name="Ghai R."/>
            <person name="Kavagutti S V."/>
        </authorList>
    </citation>
    <scope>NUCLEOTIDE SEQUENCE</scope>
</reference>
<keyword evidence="1" id="KW-0812">Transmembrane</keyword>
<feature type="transmembrane region" description="Helical" evidence="1">
    <location>
        <begin position="15"/>
        <end position="35"/>
    </location>
</feature>
<gene>
    <name evidence="2" type="ORF">UFOPK1939_00433</name>
</gene>
<proteinExistence type="predicted"/>